<dbReference type="KEGG" id="pseg:D3H65_32175"/>
<keyword evidence="1" id="KW-0175">Coiled coil</keyword>
<keyword evidence="2" id="KW-0812">Transmembrane</keyword>
<evidence type="ECO:0000256" key="1">
    <source>
        <dbReference type="SAM" id="Coils"/>
    </source>
</evidence>
<dbReference type="RefSeq" id="WP_119054238.1">
    <property type="nucleotide sequence ID" value="NZ_CP032157.1"/>
</dbReference>
<keyword evidence="4" id="KW-1185">Reference proteome</keyword>
<name>A0A3B7MZ67_9BACT</name>
<sequence length="131" mass="14083">MNKPVIKSYEDLLQEQDRLRKQLNTQKAELNGRIREVKEKLAPVGTIISAIGGISAMGAKNPMIKSGIGLAVDMFLKGRLFRKSGLVTGILGSFLVRNVATKVAAGAAGALIGTLIKKFTHRKPGKPAMQE</sequence>
<feature type="coiled-coil region" evidence="1">
    <location>
        <begin position="6"/>
        <end position="40"/>
    </location>
</feature>
<reference evidence="3 4" key="1">
    <citation type="submission" date="2018-09" db="EMBL/GenBank/DDBJ databases">
        <title>Genome sequencing of strain 6GH32-13.</title>
        <authorList>
            <person name="Weon H.-Y."/>
            <person name="Heo J."/>
            <person name="Kwon S.-W."/>
        </authorList>
    </citation>
    <scope>NUCLEOTIDE SEQUENCE [LARGE SCALE GENOMIC DNA]</scope>
    <source>
        <strain evidence="3 4">5GH32-13</strain>
    </source>
</reference>
<evidence type="ECO:0000313" key="4">
    <source>
        <dbReference type="Proteomes" id="UP000263900"/>
    </source>
</evidence>
<dbReference type="AlphaFoldDB" id="A0A3B7MZ67"/>
<evidence type="ECO:0000313" key="3">
    <source>
        <dbReference type="EMBL" id="AXY78366.1"/>
    </source>
</evidence>
<feature type="transmembrane region" description="Helical" evidence="2">
    <location>
        <begin position="103"/>
        <end position="120"/>
    </location>
</feature>
<keyword evidence="2" id="KW-0472">Membrane</keyword>
<dbReference type="OrthoDB" id="674482at2"/>
<keyword evidence="2" id="KW-1133">Transmembrane helix</keyword>
<proteinExistence type="predicted"/>
<gene>
    <name evidence="3" type="ORF">D3H65_32175</name>
</gene>
<protein>
    <submittedName>
        <fullName evidence="3">Uncharacterized protein</fullName>
    </submittedName>
</protein>
<evidence type="ECO:0000256" key="2">
    <source>
        <dbReference type="SAM" id="Phobius"/>
    </source>
</evidence>
<dbReference type="Proteomes" id="UP000263900">
    <property type="component" value="Chromosome"/>
</dbReference>
<organism evidence="3 4">
    <name type="scientific">Paraflavitalea soli</name>
    <dbReference type="NCBI Taxonomy" id="2315862"/>
    <lineage>
        <taxon>Bacteria</taxon>
        <taxon>Pseudomonadati</taxon>
        <taxon>Bacteroidota</taxon>
        <taxon>Chitinophagia</taxon>
        <taxon>Chitinophagales</taxon>
        <taxon>Chitinophagaceae</taxon>
        <taxon>Paraflavitalea</taxon>
    </lineage>
</organism>
<accession>A0A3B7MZ67</accession>
<dbReference type="EMBL" id="CP032157">
    <property type="protein sequence ID" value="AXY78366.1"/>
    <property type="molecule type" value="Genomic_DNA"/>
</dbReference>
<feature type="transmembrane region" description="Helical" evidence="2">
    <location>
        <begin position="41"/>
        <end position="59"/>
    </location>
</feature>